<evidence type="ECO:0000313" key="2">
    <source>
        <dbReference type="Proteomes" id="UP001165986"/>
    </source>
</evidence>
<keyword evidence="2" id="KW-1185">Reference proteome</keyword>
<protein>
    <submittedName>
        <fullName evidence="1">Uncharacterized protein</fullName>
    </submittedName>
</protein>
<dbReference type="EMBL" id="VJXY01000023">
    <property type="protein sequence ID" value="MBD6618084.1"/>
    <property type="molecule type" value="Genomic_DNA"/>
</dbReference>
<dbReference type="AlphaFoldDB" id="A0AA40SZU3"/>
<proteinExistence type="predicted"/>
<name>A0AA40SZU3_9NOST</name>
<dbReference type="RefSeq" id="WP_191759305.1">
    <property type="nucleotide sequence ID" value="NZ_VJXY01000023.1"/>
</dbReference>
<comment type="caution">
    <text evidence="1">The sequence shown here is derived from an EMBL/GenBank/DDBJ whole genome shotgun (WGS) entry which is preliminary data.</text>
</comment>
<gene>
    <name evidence="1" type="ORF">FNW02_20200</name>
</gene>
<accession>A0AA40SZU3</accession>
<reference evidence="1" key="1">
    <citation type="submission" date="2019-07" db="EMBL/GenBank/DDBJ databases">
        <title>Toxilogical consequences of a new and cryptic species of cyanobacteria (Komarekiella delphini-convector) recovered from the epidermis of a bottlenose dolphin and 1500 ft. in the air.</title>
        <authorList>
            <person name="Brown A.O."/>
            <person name="Dvorak P."/>
            <person name="Villanueva C.D."/>
            <person name="Foss A.J."/>
            <person name="Garvey A.D."/>
            <person name="Gibson Q.A."/>
            <person name="Johansen J.R."/>
            <person name="Casamatta D.A."/>
        </authorList>
    </citation>
    <scope>NUCLEOTIDE SEQUENCE</scope>
    <source>
        <strain evidence="1">SJRDD-AB1</strain>
    </source>
</reference>
<organism evidence="1 2">
    <name type="scientific">Komarekiella delphini-convector SJRDD-AB1</name>
    <dbReference type="NCBI Taxonomy" id="2593771"/>
    <lineage>
        <taxon>Bacteria</taxon>
        <taxon>Bacillati</taxon>
        <taxon>Cyanobacteriota</taxon>
        <taxon>Cyanophyceae</taxon>
        <taxon>Nostocales</taxon>
        <taxon>Nostocaceae</taxon>
        <taxon>Komarekiella</taxon>
        <taxon>Komarekiella delphini-convector</taxon>
    </lineage>
</organism>
<sequence length="69" mass="7439">MEDISPLFTELNLEESAAISGGNLQVSFDLNTYLFILGAGVVFGNPGLTPDEIQFAWESSFVFGPQLPS</sequence>
<dbReference type="Proteomes" id="UP001165986">
    <property type="component" value="Unassembled WGS sequence"/>
</dbReference>
<evidence type="ECO:0000313" key="1">
    <source>
        <dbReference type="EMBL" id="MBD6618084.1"/>
    </source>
</evidence>